<protein>
    <submittedName>
        <fullName evidence="1">Uncharacterized protein</fullName>
    </submittedName>
</protein>
<evidence type="ECO:0000313" key="1">
    <source>
        <dbReference type="EMBL" id="QJA48556.1"/>
    </source>
</evidence>
<name>A0A6H1ZKV4_9ZZZZ</name>
<accession>A0A6H1ZKV4</accession>
<dbReference type="AlphaFoldDB" id="A0A6H1ZKV4"/>
<sequence>MGIVTFDIDLDEKCKQCGRNGVGSGGVCLKCLNKPRPGSALDDLLSLQKFIPKDVYCYDENGTCPFWEMQQLIDDSGSYETGYCYYLQREDCILLWDQCKICGINEDNVVE</sequence>
<organism evidence="1">
    <name type="scientific">viral metagenome</name>
    <dbReference type="NCBI Taxonomy" id="1070528"/>
    <lineage>
        <taxon>unclassified sequences</taxon>
        <taxon>metagenomes</taxon>
        <taxon>organismal metagenomes</taxon>
    </lineage>
</organism>
<proteinExistence type="predicted"/>
<reference evidence="1" key="1">
    <citation type="submission" date="2020-03" db="EMBL/GenBank/DDBJ databases">
        <title>The deep terrestrial virosphere.</title>
        <authorList>
            <person name="Holmfeldt K."/>
            <person name="Nilsson E."/>
            <person name="Simone D."/>
            <person name="Lopez-Fernandez M."/>
            <person name="Wu X."/>
            <person name="de Brujin I."/>
            <person name="Lundin D."/>
            <person name="Andersson A."/>
            <person name="Bertilsson S."/>
            <person name="Dopson M."/>
        </authorList>
    </citation>
    <scope>NUCLEOTIDE SEQUENCE</scope>
    <source>
        <strain evidence="1">TM448A01027</strain>
        <strain evidence="2">TM448B03372</strain>
    </source>
</reference>
<dbReference type="EMBL" id="MT144090">
    <property type="protein sequence ID" value="QJA48556.1"/>
    <property type="molecule type" value="Genomic_DNA"/>
</dbReference>
<dbReference type="EMBL" id="MT145012">
    <property type="protein sequence ID" value="QJI02570.1"/>
    <property type="molecule type" value="Genomic_DNA"/>
</dbReference>
<gene>
    <name evidence="1" type="ORF">TM448A01027_0008</name>
    <name evidence="2" type="ORF">TM448B03372_0012</name>
</gene>
<evidence type="ECO:0000313" key="2">
    <source>
        <dbReference type="EMBL" id="QJI02570.1"/>
    </source>
</evidence>